<dbReference type="InterPro" id="IPR029068">
    <property type="entry name" value="Glyas_Bleomycin-R_OHBP_Dase"/>
</dbReference>
<proteinExistence type="predicted"/>
<dbReference type="SUPFAM" id="SSF54593">
    <property type="entry name" value="Glyoxalase/Bleomycin resistance protein/Dihydroxybiphenyl dioxygenase"/>
    <property type="match status" value="1"/>
</dbReference>
<evidence type="ECO:0000313" key="2">
    <source>
        <dbReference type="EMBL" id="MBI3014171.1"/>
    </source>
</evidence>
<dbReference type="InterPro" id="IPR037523">
    <property type="entry name" value="VOC_core"/>
</dbReference>
<dbReference type="Pfam" id="PF18029">
    <property type="entry name" value="Glyoxalase_6"/>
    <property type="match status" value="1"/>
</dbReference>
<sequence>MANPFVHVELHTQDPAQAKKFYKSLFSWGLEDLPMGEGTYTMINVGEGTGGGIMKNPVPETPSHWLAYVLVGDVKGSTKKARELGATVVQEVTEIPDYGWFSVIVDPAGAALGLWQPKAQK</sequence>
<accession>A0A932M0R6</accession>
<dbReference type="PANTHER" id="PTHR33993:SF14">
    <property type="entry name" value="GB|AAF24581.1"/>
    <property type="match status" value="1"/>
</dbReference>
<dbReference type="CDD" id="cd07247">
    <property type="entry name" value="SgaA_N_like"/>
    <property type="match status" value="1"/>
</dbReference>
<evidence type="ECO:0000259" key="1">
    <source>
        <dbReference type="PROSITE" id="PS51819"/>
    </source>
</evidence>
<gene>
    <name evidence="2" type="ORF">HYY65_03685</name>
</gene>
<feature type="domain" description="VOC" evidence="1">
    <location>
        <begin position="4"/>
        <end position="117"/>
    </location>
</feature>
<evidence type="ECO:0000313" key="3">
    <source>
        <dbReference type="Proteomes" id="UP000741360"/>
    </source>
</evidence>
<dbReference type="InterPro" id="IPR041581">
    <property type="entry name" value="Glyoxalase_6"/>
</dbReference>
<dbReference type="InterPro" id="IPR052164">
    <property type="entry name" value="Anthracycline_SecMetBiosynth"/>
</dbReference>
<dbReference type="EMBL" id="JACPSX010000060">
    <property type="protein sequence ID" value="MBI3014171.1"/>
    <property type="molecule type" value="Genomic_DNA"/>
</dbReference>
<dbReference type="Gene3D" id="3.10.180.10">
    <property type="entry name" value="2,3-Dihydroxybiphenyl 1,2-Dioxygenase, domain 1"/>
    <property type="match status" value="1"/>
</dbReference>
<dbReference type="PROSITE" id="PS51819">
    <property type="entry name" value="VOC"/>
    <property type="match status" value="1"/>
</dbReference>
<protein>
    <submittedName>
        <fullName evidence="2">VOC family protein</fullName>
    </submittedName>
</protein>
<reference evidence="2" key="1">
    <citation type="submission" date="2020-07" db="EMBL/GenBank/DDBJ databases">
        <title>Huge and variable diversity of episymbiotic CPR bacteria and DPANN archaea in groundwater ecosystems.</title>
        <authorList>
            <person name="He C.Y."/>
            <person name="Keren R."/>
            <person name="Whittaker M."/>
            <person name="Farag I.F."/>
            <person name="Doudna J."/>
            <person name="Cate J.H.D."/>
            <person name="Banfield J.F."/>
        </authorList>
    </citation>
    <scope>NUCLEOTIDE SEQUENCE</scope>
    <source>
        <strain evidence="2">NC_groundwater_717_Ag_S-0.2um_59_8</strain>
    </source>
</reference>
<dbReference type="AlphaFoldDB" id="A0A932M0R6"/>
<organism evidence="2 3">
    <name type="scientific">Tectimicrobiota bacterium</name>
    <dbReference type="NCBI Taxonomy" id="2528274"/>
    <lineage>
        <taxon>Bacteria</taxon>
        <taxon>Pseudomonadati</taxon>
        <taxon>Nitrospinota/Tectimicrobiota group</taxon>
        <taxon>Candidatus Tectimicrobiota</taxon>
    </lineage>
</organism>
<dbReference type="PANTHER" id="PTHR33993">
    <property type="entry name" value="GLYOXALASE-RELATED"/>
    <property type="match status" value="1"/>
</dbReference>
<name>A0A932M0R6_UNCTE</name>
<comment type="caution">
    <text evidence="2">The sequence shown here is derived from an EMBL/GenBank/DDBJ whole genome shotgun (WGS) entry which is preliminary data.</text>
</comment>
<dbReference type="Proteomes" id="UP000741360">
    <property type="component" value="Unassembled WGS sequence"/>
</dbReference>